<evidence type="ECO:0000313" key="7">
    <source>
        <dbReference type="Proteomes" id="UP001147695"/>
    </source>
</evidence>
<sequence length="2859" mass="320444">MATEKPANAMKLSEEEIKQLSSEVVDKIFGAGSSSLAKLLKAQLADTRSLNTSLETSRASSAASSTDSQKLDILEWLDKLSEERVSFVTFCISRVSLDDVFNEADTVTAKRELAAKIIKLSVDSPDTLSSTNEFSQARVKFFTAEATTVLLSLIDSGDIPVLPEECKSYVVAVLRGAIEATNFDIAKQSIRTLVPYGNLENSSELFRAANVPQDKWAAVTTYLFNLQRLQAFVNDPIEVGVLMRCGFTSAESVAERGSRALSSILQQGISRESAVKICSQAQFIARRNEHLYTTALALRGSGSRADVNLAAIGSQAAISREEINLSTMFGVNSVGCDDCSSLTGPAAFFVDLLHKLSRIDLASKDSVLDKLFERRPDLGDLGLSCANTNKLVPYVDLVNEVLESVVWNLAKNESLIPPFNSSEEDTDESCFMQPQTTNFEVYSEIIQPVVSPLHTFPYNQAIQSTRAYLTSLGSSRFAMLQAFRSPYSVTQNPDLFSEVEMTLNYAAAAEVLNLQHEDFAAITKRGICTFKLARALYDEEMTLLDYALIFGVKDPGSLYWGFSADELMAPNVPDSDIGLTNVLHELLPRSGLSFPDLLALTKTAYMRGRLTIEIKRKEDGEEPSSSELLEYMRLREWKDGIVKPLKASTCHDMQVFLRLWRKVQWPMEELDAVFSMLSARYLAGVVYPKLLDHLAAIKRLSELTNYSPSELQPLWGDMNTHGTNSLYSRLFLTPVLPAQTRGALSGIGSGQTKNGADDVLLLPTLLMGLGMTEVEFQFIKALMGSSDLELNIANVSALYRVSTLCRILQISIEEYSRVMMLYPAGFDPFKDPPTTLTLVESYLPLQPNMKHWTLDRLLFATRKVPGVIDTACQPSINGHIEIIDSVRCSLNDPALDDMEKSMKSCEALEGILKQLIPNAEAREAVLSFIQGAVKASINMSEAQCFIENLEIVLGTEEATSLYQRMINHAPETSRQSIFLDAFLPAQYREQQRQAVLKTLTSRFPNLSMALLQFSLEKLIAVKLDSEAKSSDMRSGMDIFLGLVNPEDPITGPFAGYFCPPTTDSYSIMCAGETEPQEVLLDEALLKFEEQIPGQKPRWAATTNPLTGGQWYPFQCSGNPTELTWCVAGTRGQGAVPMTFTQTELIGKTTVDLVAPVVVDLMRISLLVSQFRVQSAELEFSTVIQYVMASRKVDRFVFDQLTLRDILTLERYLELREKFSRAGSTLPLLGLYKWLFSFAQGKTEPASEVQDELLTQLASATGWSQDLCNQYFRSKYPHYNADQIIKVFQDVSALYEMQTAVQFWQDLGLPSLSLESLFTMSSVPGKDFNEHEFGNAATLRLAIQARRFPPPSGGGRTALSEASDCIRDSQRSALVQYLLCTDYAQEHSLSEADRLFGHFLIDVQMGPGLQTSRIKQAISSVQLFSQRCALGLEDGIGSDFLSRADLEYMLRYRLWEADRKAYLYPENWADATLRDNKTPEFQELESQVMQTRLDSESISNLIKQYVLSVEKTANLKVEAYVIDRDVERKQDTFHIFARTRQSPITFYYRNVSVGFLRQRIKAPTWSPWAQINVEITMQDVDTLGKPLTWPGIFIAPVVFRGRLYLFLPEVTIAQTNSSDDRSYSDIAKGKVAENAPNKRVEIRMSFTELHNGTWAPKIQCQSVIKIETHSDFALPVEWLKFKIDPPDKNTTHLTIAVEWTGIRLTTMRAYILGYFQIRSQHLILSLSKDSLPVPEVHWTDGMILSGITFKNTFSRFIDTDPGSNLPRPNSMNYEVSQGHNSTLVVKTHNNGLSNSKWEWVLDFAYPKKSCHSALIYETSTPKDIEQFITLDVDHDFRTERMFNRVAHLLAESSQQDDGLDRVFKRLSQIQAVDLHEDAFGRWVEKIIPIPQRASEEEEEEEVTRYHERAAPFAVYNWELGVHIPLLIVERLMATQQFELALKVIRLVFDPSMDGEGIDRCWSFPPFREDSVRKPSFSLDEETPVNEWKASGGNVHAAARGSPVAYMKRFAMKYVEILIGLGDEYFRRDTLESIMLAIQMYTEASFVFGPQPVELPQLGKRAVKTFNDLKAELTDLSNATVDLELDHPFYIRPGTRGASIDINQPRRGSLRSGYFCIQGNPHLVDLRGRIDDRLYKIRNGMDINGKKRTLALFEPPIDPGDLQRAKFSSSDGIAGFLSNLESPMPRYRFRALIDFAMEFASELKGASEKALGMKLDKDGEGLALLQAKHERTVLGLSMRVSQHQMAQVTKAKEALQMTRKQTGMKLAYILALTGDNREIPAPGEEWKDIPQSIEKPTSDDFRMSPFEKQQMAKADEAFYLMASAQVMTAAAASSYLAPDVAANAQPLGTGVSTSFGGSNIGKNLEATAEVAKLFSARATHSGEQAGRKGDAIQKLQDRRSEANSLGLDLMRMDTEIAAQDVELETYEAEMLAQQEEFENAAAEEEWLRNKYTNLELYNHLDNVMGVLFHRTYLMAMEMAKKAKRALDFELSLQSTTNGNTNLIAPTLANGYWETSRDGYLSGEALLLDLRQMASFYREANTHDFELEKRISLREINPRALLNLQEFCETEFEIPEVLFDMDFPGHFCRRIYTVAMSTRVDNGDAPVNLNYTLTLQKHKYRISSTADGYDQQKAASFRTDRIPISSVAMSRQTEDRGGTWQYPNNDWYGPFEGAGAISSWRISLPSTLPQFDYGKITDVVMHMQYTSFNSGGLLESSASEALKTWSQKANAASSSTSEYGQVPKTLAINLLEEEPEEPEESSQLSAETPIELKALAERLPFWARAKNSIQSDHVTLLVTPEPSGPLPALYGPNKQEGVKGTNVGAYSVYEFERSLDMAVPWKIENLKHGEFERAWLLIDYSA</sequence>
<name>A0A9W9Q119_PENBR</name>
<evidence type="ECO:0000259" key="3">
    <source>
        <dbReference type="Pfam" id="PF18276"/>
    </source>
</evidence>
<dbReference type="InterPro" id="IPR046839">
    <property type="entry name" value="ABC_toxin_N"/>
</dbReference>
<dbReference type="InterPro" id="IPR040840">
    <property type="entry name" value="TcA_TcB_BD"/>
</dbReference>
<reference evidence="6" key="2">
    <citation type="journal article" date="2023" name="IMA Fungus">
        <title>Comparative genomic study of the Penicillium genus elucidates a diverse pangenome and 15 lateral gene transfer events.</title>
        <authorList>
            <person name="Petersen C."/>
            <person name="Sorensen T."/>
            <person name="Nielsen M.R."/>
            <person name="Sondergaard T.E."/>
            <person name="Sorensen J.L."/>
            <person name="Fitzpatrick D.A."/>
            <person name="Frisvad J.C."/>
            <person name="Nielsen K.L."/>
        </authorList>
    </citation>
    <scope>NUCLEOTIDE SEQUENCE</scope>
    <source>
        <strain evidence="6">IBT 35673</strain>
    </source>
</reference>
<feature type="domain" description="Tc toxin complex TcA C-terminal TcB-binding" evidence="3">
    <location>
        <begin position="2414"/>
        <end position="2704"/>
    </location>
</feature>
<feature type="region of interest" description="Disordered" evidence="2">
    <location>
        <begin position="2279"/>
        <end position="2299"/>
    </location>
</feature>
<evidence type="ECO:0000259" key="5">
    <source>
        <dbReference type="Pfam" id="PF20220"/>
    </source>
</evidence>
<keyword evidence="1" id="KW-0175">Coiled coil</keyword>
<accession>A0A9W9Q119</accession>
<proteinExistence type="predicted"/>
<evidence type="ECO:0000259" key="4">
    <source>
        <dbReference type="Pfam" id="PF18413"/>
    </source>
</evidence>
<evidence type="ECO:0000256" key="1">
    <source>
        <dbReference type="SAM" id="Coils"/>
    </source>
</evidence>
<gene>
    <name evidence="6" type="ORF">N7452_010829</name>
</gene>
<organism evidence="6 7">
    <name type="scientific">Penicillium brevicompactum</name>
    <dbReference type="NCBI Taxonomy" id="5074"/>
    <lineage>
        <taxon>Eukaryota</taxon>
        <taxon>Fungi</taxon>
        <taxon>Dikarya</taxon>
        <taxon>Ascomycota</taxon>
        <taxon>Pezizomycotina</taxon>
        <taxon>Eurotiomycetes</taxon>
        <taxon>Eurotiomycetidae</taxon>
        <taxon>Eurotiales</taxon>
        <taxon>Aspergillaceae</taxon>
        <taxon>Penicillium</taxon>
    </lineage>
</organism>
<protein>
    <submittedName>
        <fullName evidence="6">Uncharacterized protein</fullName>
    </submittedName>
</protein>
<comment type="caution">
    <text evidence="6">The sequence shown here is derived from an EMBL/GenBank/DDBJ whole genome shotgun (WGS) entry which is preliminary data.</text>
</comment>
<evidence type="ECO:0000313" key="6">
    <source>
        <dbReference type="EMBL" id="KAJ5322540.1"/>
    </source>
</evidence>
<dbReference type="InterPro" id="IPR041079">
    <property type="entry name" value="Neuraminidase-like"/>
</dbReference>
<dbReference type="EMBL" id="JAPZBQ010000006">
    <property type="protein sequence ID" value="KAJ5322540.1"/>
    <property type="molecule type" value="Genomic_DNA"/>
</dbReference>
<feature type="domain" description="ABC toxin N-terminal" evidence="5">
    <location>
        <begin position="1364"/>
        <end position="1484"/>
    </location>
</feature>
<dbReference type="Proteomes" id="UP001147695">
    <property type="component" value="Unassembled WGS sequence"/>
</dbReference>
<reference evidence="6" key="1">
    <citation type="submission" date="2022-12" db="EMBL/GenBank/DDBJ databases">
        <authorList>
            <person name="Petersen C."/>
        </authorList>
    </citation>
    <scope>NUCLEOTIDE SEQUENCE</scope>
    <source>
        <strain evidence="6">IBT 35673</strain>
    </source>
</reference>
<evidence type="ECO:0000256" key="2">
    <source>
        <dbReference type="SAM" id="MobiDB-lite"/>
    </source>
</evidence>
<dbReference type="Pfam" id="PF18413">
    <property type="entry name" value="Neuraminidase"/>
    <property type="match status" value="1"/>
</dbReference>
<feature type="coiled-coil region" evidence="1">
    <location>
        <begin position="2407"/>
        <end position="2441"/>
    </location>
</feature>
<feature type="domain" description="Neuraminidase-like" evidence="4">
    <location>
        <begin position="1514"/>
        <end position="1670"/>
    </location>
</feature>
<dbReference type="Pfam" id="PF18276">
    <property type="entry name" value="TcA_TcB_BD"/>
    <property type="match status" value="1"/>
</dbReference>
<dbReference type="Pfam" id="PF20220">
    <property type="entry name" value="ABC_toxin_N"/>
    <property type="match status" value="1"/>
</dbReference>